<dbReference type="InterPro" id="IPR036866">
    <property type="entry name" value="RibonucZ/Hydroxyglut_hydro"/>
</dbReference>
<gene>
    <name evidence="2" type="ORF">GCM10007047_10800</name>
</gene>
<dbReference type="Pfam" id="PF12706">
    <property type="entry name" value="Lactamase_B_2"/>
    <property type="match status" value="1"/>
</dbReference>
<feature type="domain" description="Metallo-beta-lactamase" evidence="1">
    <location>
        <begin position="90"/>
        <end position="291"/>
    </location>
</feature>
<dbReference type="Proteomes" id="UP000642829">
    <property type="component" value="Unassembled WGS sequence"/>
</dbReference>
<evidence type="ECO:0000259" key="1">
    <source>
        <dbReference type="Pfam" id="PF12706"/>
    </source>
</evidence>
<reference evidence="2" key="1">
    <citation type="journal article" date="2014" name="Int. J. Syst. Evol. Microbiol.">
        <title>Complete genome sequence of Corynebacterium casei LMG S-19264T (=DSM 44701T), isolated from a smear-ripened cheese.</title>
        <authorList>
            <consortium name="US DOE Joint Genome Institute (JGI-PGF)"/>
            <person name="Walter F."/>
            <person name="Albersmeier A."/>
            <person name="Kalinowski J."/>
            <person name="Ruckert C."/>
        </authorList>
    </citation>
    <scope>NUCLEOTIDE SEQUENCE</scope>
    <source>
        <strain evidence="2">KCTC 12870</strain>
    </source>
</reference>
<keyword evidence="2" id="KW-0378">Hydrolase</keyword>
<dbReference type="AlphaFoldDB" id="A0A8J3DAD1"/>
<dbReference type="SUPFAM" id="SSF56281">
    <property type="entry name" value="Metallo-hydrolase/oxidoreductase"/>
    <property type="match status" value="1"/>
</dbReference>
<accession>A0A8J3DAD1</accession>
<protein>
    <submittedName>
        <fullName evidence="2">Hydrolase</fullName>
    </submittedName>
</protein>
<name>A0A8J3DAD1_9BACT</name>
<reference evidence="2" key="2">
    <citation type="submission" date="2020-09" db="EMBL/GenBank/DDBJ databases">
        <authorList>
            <person name="Sun Q."/>
            <person name="Kim S."/>
        </authorList>
    </citation>
    <scope>NUCLEOTIDE SEQUENCE</scope>
    <source>
        <strain evidence="2">KCTC 12870</strain>
    </source>
</reference>
<organism evidence="2 3">
    <name type="scientific">Cerasicoccus arenae</name>
    <dbReference type="NCBI Taxonomy" id="424488"/>
    <lineage>
        <taxon>Bacteria</taxon>
        <taxon>Pseudomonadati</taxon>
        <taxon>Verrucomicrobiota</taxon>
        <taxon>Opitutia</taxon>
        <taxon>Puniceicoccales</taxon>
        <taxon>Cerasicoccaceae</taxon>
        <taxon>Cerasicoccus</taxon>
    </lineage>
</organism>
<proteinExistence type="predicted"/>
<dbReference type="CDD" id="cd07715">
    <property type="entry name" value="TaR3-like_MBL-fold"/>
    <property type="match status" value="1"/>
</dbReference>
<comment type="caution">
    <text evidence="2">The sequence shown here is derived from an EMBL/GenBank/DDBJ whole genome shotgun (WGS) entry which is preliminary data.</text>
</comment>
<dbReference type="GO" id="GO:0016787">
    <property type="term" value="F:hydrolase activity"/>
    <property type="evidence" value="ECO:0007669"/>
    <property type="project" value="UniProtKB-KW"/>
</dbReference>
<dbReference type="EMBL" id="BMXG01000005">
    <property type="protein sequence ID" value="GHB96721.1"/>
    <property type="molecule type" value="Genomic_DNA"/>
</dbReference>
<dbReference type="Gene3D" id="3.60.15.10">
    <property type="entry name" value="Ribonuclease Z/Hydroxyacylglutathione hydrolase-like"/>
    <property type="match status" value="1"/>
</dbReference>
<keyword evidence="3" id="KW-1185">Reference proteome</keyword>
<evidence type="ECO:0000313" key="2">
    <source>
        <dbReference type="EMBL" id="GHB96721.1"/>
    </source>
</evidence>
<dbReference type="InterPro" id="IPR001279">
    <property type="entry name" value="Metallo-B-lactamas"/>
</dbReference>
<sequence length="342" mass="38916">MLVPLGSSPEDIRVMKIRFWGTQGSLPAPMTAHMVREKVFRALQAAQGVDLSSDEKINAFMDSKLPFAVRATYGTNTSCIQFDNPDGAYIICDAGSGIRDLGHSLMMTGEAKQPHTYHIFMTHLHWDHLQGFPFFVPAYIPGNKIIFHTYHEACEEAFRRQMSSPEFPVPFEGLAADIEFDVQKPLTPYSIEGFEIDSILQNHPGKSYGYRFRKSGKTAVFSTDSEHTHDAYEEDYPFVEFFKDADLVIFDAQYTMADATFTKASWGHSSNVMGVELTARARAKRLAIFHHEPINTDWQLDDFLRNTIMYRSIYHQESADQLGHAQYPEEILLCYDGLEIDL</sequence>
<dbReference type="PANTHER" id="PTHR42663">
    <property type="entry name" value="HYDROLASE C777.06C-RELATED-RELATED"/>
    <property type="match status" value="1"/>
</dbReference>
<evidence type="ECO:0000313" key="3">
    <source>
        <dbReference type="Proteomes" id="UP000642829"/>
    </source>
</evidence>
<dbReference type="PANTHER" id="PTHR42663:SF4">
    <property type="entry name" value="SLL1036 PROTEIN"/>
    <property type="match status" value="1"/>
</dbReference>